<dbReference type="EMBL" id="JARJCM010000042">
    <property type="protein sequence ID" value="KAJ7036560.1"/>
    <property type="molecule type" value="Genomic_DNA"/>
</dbReference>
<protein>
    <recommendedName>
        <fullName evidence="3">F-box domain-containing protein</fullName>
    </recommendedName>
</protein>
<proteinExistence type="predicted"/>
<sequence>MLTLLDLPGDVLLLVISTFLDVLHVLILRRTCRDVEHLTRDKSIWFTHLEYLRNRGDIPLPPVASDPTTSVDLSSSALESIVVRAVRASESWPLPRNIQPILNPTNGQSINGLNIFLDIWLLIVCDGLVYLWDIRPRRPRKGYCDTLDLRGPGLRWSSYAASLALGSEQIFLAISSGMTIGSLKTTVLYSVNIGTSDFTGTAFNLVGTFGSPNPRTVVALDPDRCLIVLSSSTRTLDIVGWGTKKAVNSRISLDDDDTEDSYNGVVALRFLGSHFLAIRTHTIELHLCDVEALQPSSDDQPLKHRLPHPIREGAVSISDILSTAISELGTRMKLNALAYDGHTLACYAITVDIPRTTINLPPAMDVTLVGEMRPARVQPLTPMRSSWFVSAHALGRQGIRAMWIERDNLTMTRHVKLCTFNRNATWHEMDTAVNAFLLPSYDLRDLTHCALGEVSGHIALANRCGQVFLLAATTS</sequence>
<name>A0AAD6X5R8_9AGAR</name>
<evidence type="ECO:0000313" key="2">
    <source>
        <dbReference type="Proteomes" id="UP001218188"/>
    </source>
</evidence>
<organism evidence="1 2">
    <name type="scientific">Mycena alexandri</name>
    <dbReference type="NCBI Taxonomy" id="1745969"/>
    <lineage>
        <taxon>Eukaryota</taxon>
        <taxon>Fungi</taxon>
        <taxon>Dikarya</taxon>
        <taxon>Basidiomycota</taxon>
        <taxon>Agaricomycotina</taxon>
        <taxon>Agaricomycetes</taxon>
        <taxon>Agaricomycetidae</taxon>
        <taxon>Agaricales</taxon>
        <taxon>Marasmiineae</taxon>
        <taxon>Mycenaceae</taxon>
        <taxon>Mycena</taxon>
    </lineage>
</organism>
<dbReference type="AlphaFoldDB" id="A0AAD6X5R8"/>
<evidence type="ECO:0000313" key="1">
    <source>
        <dbReference type="EMBL" id="KAJ7036560.1"/>
    </source>
</evidence>
<comment type="caution">
    <text evidence="1">The sequence shown here is derived from an EMBL/GenBank/DDBJ whole genome shotgun (WGS) entry which is preliminary data.</text>
</comment>
<dbReference type="Proteomes" id="UP001218188">
    <property type="component" value="Unassembled WGS sequence"/>
</dbReference>
<evidence type="ECO:0008006" key="3">
    <source>
        <dbReference type="Google" id="ProtNLM"/>
    </source>
</evidence>
<keyword evidence="2" id="KW-1185">Reference proteome</keyword>
<accession>A0AAD6X5R8</accession>
<reference evidence="1" key="1">
    <citation type="submission" date="2023-03" db="EMBL/GenBank/DDBJ databases">
        <title>Massive genome expansion in bonnet fungi (Mycena s.s.) driven by repeated elements and novel gene families across ecological guilds.</title>
        <authorList>
            <consortium name="Lawrence Berkeley National Laboratory"/>
            <person name="Harder C.B."/>
            <person name="Miyauchi S."/>
            <person name="Viragh M."/>
            <person name="Kuo A."/>
            <person name="Thoen E."/>
            <person name="Andreopoulos B."/>
            <person name="Lu D."/>
            <person name="Skrede I."/>
            <person name="Drula E."/>
            <person name="Henrissat B."/>
            <person name="Morin E."/>
            <person name="Kohler A."/>
            <person name="Barry K."/>
            <person name="LaButti K."/>
            <person name="Morin E."/>
            <person name="Salamov A."/>
            <person name="Lipzen A."/>
            <person name="Mereny Z."/>
            <person name="Hegedus B."/>
            <person name="Baldrian P."/>
            <person name="Stursova M."/>
            <person name="Weitz H."/>
            <person name="Taylor A."/>
            <person name="Grigoriev I.V."/>
            <person name="Nagy L.G."/>
            <person name="Martin F."/>
            <person name="Kauserud H."/>
        </authorList>
    </citation>
    <scope>NUCLEOTIDE SEQUENCE</scope>
    <source>
        <strain evidence="1">CBHHK200</strain>
    </source>
</reference>
<gene>
    <name evidence="1" type="ORF">C8F04DRAFT_473065</name>
</gene>